<evidence type="ECO:0000313" key="10">
    <source>
        <dbReference type="Proteomes" id="UP000244052"/>
    </source>
</evidence>
<dbReference type="InterPro" id="IPR046346">
    <property type="entry name" value="Aminoacid_DH-like_N_sf"/>
</dbReference>
<proteinExistence type="inferred from homology"/>
<dbReference type="CDD" id="cd01075">
    <property type="entry name" value="NAD_bind_Leu_Phe_Val_DH"/>
    <property type="match status" value="1"/>
</dbReference>
<sequence length="340" mass="35552">MFSMMEAARLEALHLAEDPASGLKAVIAIHNTRFGPALGGCRYLPYADEQSAIADAIRLAKGMSYKAALAGIDHGGGKAVIIRPAHVPSRAALFEAFGRFIETLNGRYITAIDSGTSSADMDCIAQYTNHVTSTTREGDPSPHTALGVFAGIRTTAQARLGSDDLEGLRVAIQGLGNVGFALAEALHAAGAELLVSDLDAGRVQLAVEQLGAHPVACDALLSTPCDILAPCGLGGVLNAQTVAHLRCAAVAGAANNQLASPEVADQLEARGILYAPDYVLNAGGLIYVALRHRGEELAAITAHLAQISRRLTEIYAHAQAEKRSPARVADYLAEGLLYRT</sequence>
<evidence type="ECO:0000256" key="3">
    <source>
        <dbReference type="ARBA" id="ARBA00023002"/>
    </source>
</evidence>
<dbReference type="GO" id="GO:0006520">
    <property type="term" value="P:amino acid metabolic process"/>
    <property type="evidence" value="ECO:0007669"/>
    <property type="project" value="InterPro"/>
</dbReference>
<name>A0A2T5PK60_ECTOL</name>
<keyword evidence="4 6" id="KW-0520">NAD</keyword>
<evidence type="ECO:0000313" key="9">
    <source>
        <dbReference type="EMBL" id="PTU78116.1"/>
    </source>
</evidence>
<dbReference type="AlphaFoldDB" id="A0A2T5PK60"/>
<gene>
    <name evidence="9" type="ORF">DBO86_16260</name>
</gene>
<feature type="binding site" evidence="6">
    <location>
        <begin position="174"/>
        <end position="179"/>
    </location>
    <ligand>
        <name>NAD(+)</name>
        <dbReference type="ChEBI" id="CHEBI:57540"/>
    </ligand>
</feature>
<evidence type="ECO:0000256" key="5">
    <source>
        <dbReference type="PIRSR" id="PIRSR000188-1"/>
    </source>
</evidence>
<dbReference type="InterPro" id="IPR016211">
    <property type="entry name" value="Glu/Phe/Leu/Val/Trp_DH_bac/arc"/>
</dbReference>
<feature type="active site" description="Proton donor/acceptor" evidence="5">
    <location>
        <position position="78"/>
    </location>
</feature>
<dbReference type="RefSeq" id="WP_108234220.1">
    <property type="nucleotide sequence ID" value="NZ_QASO01000098.1"/>
</dbReference>
<keyword evidence="10" id="KW-1185">Reference proteome</keyword>
<dbReference type="PRINTS" id="PR00082">
    <property type="entry name" value="GLFDHDRGNASE"/>
</dbReference>
<accession>A0A2T5PK60</accession>
<dbReference type="SUPFAM" id="SSF51735">
    <property type="entry name" value="NAD(P)-binding Rossmann-fold domains"/>
    <property type="match status" value="1"/>
</dbReference>
<reference evidence="9 10" key="1">
    <citation type="submission" date="2018-04" db="EMBL/GenBank/DDBJ databases">
        <title>Pseudomonas sp. nov., isolated from mangrove soil.</title>
        <authorList>
            <person name="Chen C."/>
        </authorList>
    </citation>
    <scope>NUCLEOTIDE SEQUENCE [LARGE SCALE GENOMIC DNA]</scope>
    <source>
        <strain evidence="9 10">JCM 14246</strain>
    </source>
</reference>
<organism evidence="9 10">
    <name type="scientific">Ectopseudomonas oleovorans</name>
    <name type="common">Pseudomonas oleovorans</name>
    <dbReference type="NCBI Taxonomy" id="301"/>
    <lineage>
        <taxon>Bacteria</taxon>
        <taxon>Pseudomonadati</taxon>
        <taxon>Pseudomonadota</taxon>
        <taxon>Gammaproteobacteria</taxon>
        <taxon>Pseudomonadales</taxon>
        <taxon>Pseudomonadaceae</taxon>
        <taxon>Ectopseudomonas</taxon>
    </lineage>
</organism>
<comment type="function">
    <text evidence="1">Catalyzes the reversible oxidative deamination of glutamate to alpha-ketoglutarate and ammonia.</text>
</comment>
<keyword evidence="6" id="KW-0547">Nucleotide-binding</keyword>
<comment type="caution">
    <text evidence="9">The sequence shown here is derived from an EMBL/GenBank/DDBJ whole genome shotgun (WGS) entry which is preliminary data.</text>
</comment>
<dbReference type="EMBL" id="QASO01000098">
    <property type="protein sequence ID" value="PTU78116.1"/>
    <property type="molecule type" value="Genomic_DNA"/>
</dbReference>
<comment type="similarity">
    <text evidence="2 7">Belongs to the Glu/Leu/Phe/Val dehydrogenases family.</text>
</comment>
<dbReference type="SUPFAM" id="SSF53223">
    <property type="entry name" value="Aminoacid dehydrogenase-like, N-terminal domain"/>
    <property type="match status" value="1"/>
</dbReference>
<dbReference type="InterPro" id="IPR006097">
    <property type="entry name" value="Glu/Leu/Phe/Val/Trp_DH_dimer"/>
</dbReference>
<feature type="domain" description="Glutamate/phenylalanine/leucine/valine/L-tryptophan dehydrogenase C-terminal" evidence="8">
    <location>
        <begin position="138"/>
        <end position="340"/>
    </location>
</feature>
<evidence type="ECO:0000256" key="4">
    <source>
        <dbReference type="ARBA" id="ARBA00023027"/>
    </source>
</evidence>
<evidence type="ECO:0000256" key="7">
    <source>
        <dbReference type="RuleBase" id="RU004417"/>
    </source>
</evidence>
<dbReference type="InterPro" id="IPR036291">
    <property type="entry name" value="NAD(P)-bd_dom_sf"/>
</dbReference>
<dbReference type="SMART" id="SM00839">
    <property type="entry name" value="ELFV_dehydrog"/>
    <property type="match status" value="1"/>
</dbReference>
<dbReference type="PIRSF" id="PIRSF000188">
    <property type="entry name" value="Phe_leu_dh"/>
    <property type="match status" value="1"/>
</dbReference>
<protein>
    <submittedName>
        <fullName evidence="9">Amino acid dehydrogenase</fullName>
    </submittedName>
</protein>
<evidence type="ECO:0000256" key="6">
    <source>
        <dbReference type="PIRSR" id="PIRSR000188-2"/>
    </source>
</evidence>
<evidence type="ECO:0000259" key="8">
    <source>
        <dbReference type="SMART" id="SM00839"/>
    </source>
</evidence>
<dbReference type="GO" id="GO:0016639">
    <property type="term" value="F:oxidoreductase activity, acting on the CH-NH2 group of donors, NAD or NADP as acceptor"/>
    <property type="evidence" value="ECO:0007669"/>
    <property type="project" value="InterPro"/>
</dbReference>
<dbReference type="GO" id="GO:0000166">
    <property type="term" value="F:nucleotide binding"/>
    <property type="evidence" value="ECO:0007669"/>
    <property type="project" value="UniProtKB-KW"/>
</dbReference>
<dbReference type="Gene3D" id="3.40.50.720">
    <property type="entry name" value="NAD(P)-binding Rossmann-like Domain"/>
    <property type="match status" value="1"/>
</dbReference>
<evidence type="ECO:0000256" key="2">
    <source>
        <dbReference type="ARBA" id="ARBA00006382"/>
    </source>
</evidence>
<dbReference type="PANTHER" id="PTHR42722">
    <property type="entry name" value="LEUCINE DEHYDROGENASE"/>
    <property type="match status" value="1"/>
</dbReference>
<keyword evidence="3 7" id="KW-0560">Oxidoreductase</keyword>
<dbReference type="InterPro" id="IPR006095">
    <property type="entry name" value="Glu/Leu/Phe/Val/Trp_DH"/>
</dbReference>
<dbReference type="Gene3D" id="3.40.50.10860">
    <property type="entry name" value="Leucine Dehydrogenase, chain A, domain 1"/>
    <property type="match status" value="1"/>
</dbReference>
<dbReference type="Proteomes" id="UP000244052">
    <property type="component" value="Unassembled WGS sequence"/>
</dbReference>
<dbReference type="Pfam" id="PF00208">
    <property type="entry name" value="ELFV_dehydrog"/>
    <property type="match status" value="2"/>
</dbReference>
<evidence type="ECO:0000256" key="1">
    <source>
        <dbReference type="ARBA" id="ARBA00003868"/>
    </source>
</evidence>
<dbReference type="Pfam" id="PF02812">
    <property type="entry name" value="ELFV_dehydrog_N"/>
    <property type="match status" value="1"/>
</dbReference>
<dbReference type="InterPro" id="IPR006096">
    <property type="entry name" value="Glu/Leu/Phe/Val/Trp_DH_C"/>
</dbReference>
<dbReference type="PANTHER" id="PTHR42722:SF1">
    <property type="entry name" value="VALINE DEHYDROGENASE"/>
    <property type="match status" value="1"/>
</dbReference>